<protein>
    <submittedName>
        <fullName evidence="1">Uncharacterized protein</fullName>
    </submittedName>
</protein>
<dbReference type="PATRIC" id="fig|1514904.3.peg.3280"/>
<keyword evidence="2" id="KW-1185">Reference proteome</keyword>
<sequence length="67" mass="7597">MRHPICATMGVIETNSAFSAAILYTNPKKWRNKGGHRPLNIQYKALRNGNLNYNIARSCEKARSDFS</sequence>
<reference evidence="1 2" key="1">
    <citation type="submission" date="2015-01" db="EMBL/GenBank/DDBJ databases">
        <title>Ahrensia donghaiensis sp. nov., a novel dimethylsulphoniopropionate-cleavage bacterium isolated from seawater and emended descriptions of the genus Ahrensia and Ahrensia kielensis.</title>
        <authorList>
            <person name="Liu J."/>
        </authorList>
    </citation>
    <scope>NUCLEOTIDE SEQUENCE [LARGE SCALE GENOMIC DNA]</scope>
    <source>
        <strain evidence="1 2">LZD062</strain>
    </source>
</reference>
<dbReference type="Proteomes" id="UP000038011">
    <property type="component" value="Unassembled WGS sequence"/>
</dbReference>
<dbReference type="AlphaFoldDB" id="A0A0N0E851"/>
<proteinExistence type="predicted"/>
<organism evidence="1 2">
    <name type="scientific">Ahrensia marina</name>
    <dbReference type="NCBI Taxonomy" id="1514904"/>
    <lineage>
        <taxon>Bacteria</taxon>
        <taxon>Pseudomonadati</taxon>
        <taxon>Pseudomonadota</taxon>
        <taxon>Alphaproteobacteria</taxon>
        <taxon>Hyphomicrobiales</taxon>
        <taxon>Ahrensiaceae</taxon>
        <taxon>Ahrensia</taxon>
    </lineage>
</organism>
<evidence type="ECO:0000313" key="2">
    <source>
        <dbReference type="Proteomes" id="UP000038011"/>
    </source>
</evidence>
<dbReference type="EMBL" id="JXMU01000007">
    <property type="protein sequence ID" value="KPB01952.1"/>
    <property type="molecule type" value="Genomic_DNA"/>
</dbReference>
<name>A0A0N0E851_9HYPH</name>
<gene>
    <name evidence="1" type="ORF">SU32_06250</name>
</gene>
<accession>A0A0N0E851</accession>
<comment type="caution">
    <text evidence="1">The sequence shown here is derived from an EMBL/GenBank/DDBJ whole genome shotgun (WGS) entry which is preliminary data.</text>
</comment>
<evidence type="ECO:0000313" key="1">
    <source>
        <dbReference type="EMBL" id="KPB01952.1"/>
    </source>
</evidence>